<dbReference type="PANTHER" id="PTHR33564">
    <property type="entry name" value="TRANSMEMBRANE PROTEIN"/>
    <property type="match status" value="1"/>
</dbReference>
<gene>
    <name evidence="3" type="ORF">RJ641_027036</name>
</gene>
<reference evidence="3 4" key="1">
    <citation type="submission" date="2023-12" db="EMBL/GenBank/DDBJ databases">
        <title>A high-quality genome assembly for Dillenia turbinata (Dilleniales).</title>
        <authorList>
            <person name="Chanderbali A."/>
        </authorList>
    </citation>
    <scope>NUCLEOTIDE SEQUENCE [LARGE SCALE GENOMIC DNA]</scope>
    <source>
        <strain evidence="3">LSX21</strain>
        <tissue evidence="3">Leaf</tissue>
    </source>
</reference>
<evidence type="ECO:0000313" key="4">
    <source>
        <dbReference type="Proteomes" id="UP001370490"/>
    </source>
</evidence>
<comment type="caution">
    <text evidence="3">The sequence shown here is derived from an EMBL/GenBank/DDBJ whole genome shotgun (WGS) entry which is preliminary data.</text>
</comment>
<keyword evidence="2" id="KW-0812">Transmembrane</keyword>
<keyword evidence="4" id="KW-1185">Reference proteome</keyword>
<dbReference type="PANTHER" id="PTHR33564:SF11">
    <property type="entry name" value="OS06G0604600 PROTEIN"/>
    <property type="match status" value="1"/>
</dbReference>
<keyword evidence="2" id="KW-1133">Transmembrane helix</keyword>
<dbReference type="EMBL" id="JBAMMX010000004">
    <property type="protein sequence ID" value="KAK6941659.1"/>
    <property type="molecule type" value="Genomic_DNA"/>
</dbReference>
<evidence type="ECO:0000313" key="3">
    <source>
        <dbReference type="EMBL" id="KAK6941659.1"/>
    </source>
</evidence>
<proteinExistence type="predicted"/>
<protein>
    <submittedName>
        <fullName evidence="3">Uncharacterized protein</fullName>
    </submittedName>
</protein>
<dbReference type="Proteomes" id="UP001370490">
    <property type="component" value="Unassembled WGS sequence"/>
</dbReference>
<evidence type="ECO:0000256" key="1">
    <source>
        <dbReference type="SAM" id="MobiDB-lite"/>
    </source>
</evidence>
<evidence type="ECO:0000256" key="2">
    <source>
        <dbReference type="SAM" id="Phobius"/>
    </source>
</evidence>
<keyword evidence="2" id="KW-0472">Membrane</keyword>
<accession>A0AAN8W1N3</accession>
<feature type="compositionally biased region" description="Low complexity" evidence="1">
    <location>
        <begin position="87"/>
        <end position="98"/>
    </location>
</feature>
<name>A0AAN8W1N3_9MAGN</name>
<feature type="region of interest" description="Disordered" evidence="1">
    <location>
        <begin position="81"/>
        <end position="104"/>
    </location>
</feature>
<feature type="transmembrane region" description="Helical" evidence="2">
    <location>
        <begin position="12"/>
        <end position="30"/>
    </location>
</feature>
<sequence>MSSILSSSQGVVLATAMAAFYGTVIIYAFCKQKTQFSQEISQPHQRILRSCLSSDGKKREKKKKRVRFAEDVIDPIGNNDEYRKQRNFNGNSSNSSWNVHQKNEKMKKMPANRIALYNGILRDRVAQRLACSY</sequence>
<dbReference type="AlphaFoldDB" id="A0AAN8W1N3"/>
<organism evidence="3 4">
    <name type="scientific">Dillenia turbinata</name>
    <dbReference type="NCBI Taxonomy" id="194707"/>
    <lineage>
        <taxon>Eukaryota</taxon>
        <taxon>Viridiplantae</taxon>
        <taxon>Streptophyta</taxon>
        <taxon>Embryophyta</taxon>
        <taxon>Tracheophyta</taxon>
        <taxon>Spermatophyta</taxon>
        <taxon>Magnoliopsida</taxon>
        <taxon>eudicotyledons</taxon>
        <taxon>Gunneridae</taxon>
        <taxon>Pentapetalae</taxon>
        <taxon>Dilleniales</taxon>
        <taxon>Dilleniaceae</taxon>
        <taxon>Dillenia</taxon>
    </lineage>
</organism>